<keyword evidence="13" id="KW-1185">Reference proteome</keyword>
<evidence type="ECO:0000256" key="9">
    <source>
        <dbReference type="SAM" id="SignalP"/>
    </source>
</evidence>
<evidence type="ECO:0000256" key="7">
    <source>
        <dbReference type="ARBA" id="ARBA00031913"/>
    </source>
</evidence>
<dbReference type="InterPro" id="IPR024654">
    <property type="entry name" value="Calcineurin-like_PHP_lpxH"/>
</dbReference>
<dbReference type="InterPro" id="IPR033113">
    <property type="entry name" value="PLA2_histidine"/>
</dbReference>
<dbReference type="InterPro" id="IPR029052">
    <property type="entry name" value="Metallo-depent_PP-like"/>
</dbReference>
<dbReference type="Proteomes" id="UP000677054">
    <property type="component" value="Unassembled WGS sequence"/>
</dbReference>
<feature type="signal peptide" evidence="9">
    <location>
        <begin position="1"/>
        <end position="24"/>
    </location>
</feature>
<proteinExistence type="inferred from homology"/>
<dbReference type="GO" id="GO:0005576">
    <property type="term" value="C:extracellular region"/>
    <property type="evidence" value="ECO:0007669"/>
    <property type="project" value="UniProtKB-SubCell"/>
</dbReference>
<sequence length="369" mass="40916">MAGKKSSLVAAMAILASFLESAHCVLVAHYYLLTVVALDTSAYGTIRSCTIDEDRTLAARNSHLGALTARGFATVAVDFFTLLQDIDACSRATPGEVDWVKDRTSLFRGIEPGTRWCGAGTTANYFDQLGTDTAVDRCCRAHDFCPIYVEKGTAAFGVYNSNGFTISHCDCDRKLRECLRRVGSPKAFQTTKKLFEILQAPCVEFRRGSDSTGGCDLEDYGCQAARIALIRCDAPYSNSQCFWRGVVGDFDENPNYPEQKVVTVGQFRIGLVHGHQVIPWGDVEALAMLQWQLDVDIIISGHTHKFEAYEHENKFFINPGSATGAYNALERKVIPSFVLMDIQSSTVVTYVYQLIDDEVKVERIEYKKS</sequence>
<evidence type="ECO:0000256" key="2">
    <source>
        <dbReference type="ARBA" id="ARBA00005945"/>
    </source>
</evidence>
<dbReference type="Gene3D" id="1.20.90.10">
    <property type="entry name" value="Phospholipase A2 domain"/>
    <property type="match status" value="1"/>
</dbReference>
<dbReference type="Gene3D" id="3.60.21.10">
    <property type="match status" value="1"/>
</dbReference>
<dbReference type="Pfam" id="PF05826">
    <property type="entry name" value="Phospholip_A2_2"/>
    <property type="match status" value="1"/>
</dbReference>
<reference evidence="12" key="1">
    <citation type="submission" date="2020-11" db="EMBL/GenBank/DDBJ databases">
        <authorList>
            <person name="Tran Van P."/>
        </authorList>
    </citation>
    <scope>NUCLEOTIDE SEQUENCE</scope>
</reference>
<dbReference type="GO" id="GO:0030904">
    <property type="term" value="C:retromer complex"/>
    <property type="evidence" value="ECO:0007669"/>
    <property type="project" value="InterPro"/>
</dbReference>
<dbReference type="InterPro" id="IPR036444">
    <property type="entry name" value="PLipase_A2_dom_sf"/>
</dbReference>
<organism evidence="12">
    <name type="scientific">Darwinula stevensoni</name>
    <dbReference type="NCBI Taxonomy" id="69355"/>
    <lineage>
        <taxon>Eukaryota</taxon>
        <taxon>Metazoa</taxon>
        <taxon>Ecdysozoa</taxon>
        <taxon>Arthropoda</taxon>
        <taxon>Crustacea</taxon>
        <taxon>Oligostraca</taxon>
        <taxon>Ostracoda</taxon>
        <taxon>Podocopa</taxon>
        <taxon>Podocopida</taxon>
        <taxon>Darwinulocopina</taxon>
        <taxon>Darwinuloidea</taxon>
        <taxon>Darwinulidae</taxon>
        <taxon>Darwinula</taxon>
    </lineage>
</organism>
<feature type="domain" description="Phospholipase A2-like central" evidence="10">
    <location>
        <begin position="111"/>
        <end position="204"/>
    </location>
</feature>
<comment type="function">
    <text evidence="8">Component of the commander complex that is essential for endosomal recycling of transmembrane cargos; the commander complex is composed of the Csubcomplex and the retriever subcomplex. Component of the retriever complex, which is a heterotrimeric complex related to retromer cargo-selective complex (CSC) and essential for retromer-independent retrieval and recycling of numerous cargos. Component of the retromer cargo-selective complex (CSC). The CSC is believed to be the core functional component of retromer or respective retromer complex variants acting to prevent missorting of selected transmembrane cargo proteins into the lysosomal degradation pathway. In the endosomes, retriever complex drives the retrieval and recycling of NxxY-motif-containing cargo proteins by coupling to snx17, a cargo essential for the homeostatic maintenance of numerous cell surface proteins associated with processes that include cell migration, cell adhesion, nutrient supply and cell signaling. The recruitment of the retriever complex to the endosomal membrane involves Cand WASH complexes.</text>
</comment>
<keyword evidence="6 8" id="KW-0653">Protein transport</keyword>
<evidence type="ECO:0000256" key="5">
    <source>
        <dbReference type="ARBA" id="ARBA00022525"/>
    </source>
</evidence>
<evidence type="ECO:0000259" key="10">
    <source>
        <dbReference type="Pfam" id="PF05826"/>
    </source>
</evidence>
<dbReference type="SUPFAM" id="SSF56300">
    <property type="entry name" value="Metallo-dependent phosphatases"/>
    <property type="match status" value="1"/>
</dbReference>
<dbReference type="InterPro" id="IPR016090">
    <property type="entry name" value="PLA2-like_dom"/>
</dbReference>
<evidence type="ECO:0000313" key="12">
    <source>
        <dbReference type="EMBL" id="CAD7250065.1"/>
    </source>
</evidence>
<feature type="chain" id="PRO_5036209756" description="Vacuolar protein sorting-associated protein 29" evidence="9">
    <location>
        <begin position="25"/>
        <end position="369"/>
    </location>
</feature>
<evidence type="ECO:0000259" key="11">
    <source>
        <dbReference type="Pfam" id="PF12850"/>
    </source>
</evidence>
<dbReference type="PROSITE" id="PS00118">
    <property type="entry name" value="PA2_HIS"/>
    <property type="match status" value="1"/>
</dbReference>
<evidence type="ECO:0000313" key="13">
    <source>
        <dbReference type="Proteomes" id="UP000677054"/>
    </source>
</evidence>
<evidence type="ECO:0000256" key="3">
    <source>
        <dbReference type="ARBA" id="ARBA00017767"/>
    </source>
</evidence>
<dbReference type="GO" id="GO:0015031">
    <property type="term" value="P:protein transport"/>
    <property type="evidence" value="ECO:0007669"/>
    <property type="project" value="UniProtKB-KW"/>
</dbReference>
<evidence type="ECO:0000256" key="8">
    <source>
        <dbReference type="RuleBase" id="RU362040"/>
    </source>
</evidence>
<evidence type="ECO:0000256" key="1">
    <source>
        <dbReference type="ARBA" id="ARBA00004613"/>
    </source>
</evidence>
<dbReference type="CDD" id="cd07394">
    <property type="entry name" value="MPP_Vps29"/>
    <property type="match status" value="1"/>
</dbReference>
<dbReference type="Pfam" id="PF12850">
    <property type="entry name" value="Metallophos_2"/>
    <property type="match status" value="1"/>
</dbReference>
<dbReference type="EMBL" id="CAJPEV010002638">
    <property type="protein sequence ID" value="CAG0897579.1"/>
    <property type="molecule type" value="Genomic_DNA"/>
</dbReference>
<gene>
    <name evidence="12" type="ORF">DSTB1V02_LOCUS9849</name>
</gene>
<dbReference type="EMBL" id="LR902155">
    <property type="protein sequence ID" value="CAD7250065.1"/>
    <property type="molecule type" value="Genomic_DNA"/>
</dbReference>
<dbReference type="SUPFAM" id="SSF48619">
    <property type="entry name" value="Phospholipase A2, PLA2"/>
    <property type="match status" value="1"/>
</dbReference>
<dbReference type="GO" id="GO:0042147">
    <property type="term" value="P:retrograde transport, endosome to Golgi"/>
    <property type="evidence" value="ECO:0007669"/>
    <property type="project" value="InterPro"/>
</dbReference>
<protein>
    <recommendedName>
        <fullName evidence="3 8">Vacuolar protein sorting-associated protein 29</fullName>
    </recommendedName>
    <alternativeName>
        <fullName evidence="7 8">Vesicle protein sorting 29</fullName>
    </alternativeName>
</protein>
<dbReference type="InterPro" id="IPR000979">
    <property type="entry name" value="Phosphodiesterase_MJ0936/Vps29"/>
</dbReference>
<evidence type="ECO:0000256" key="6">
    <source>
        <dbReference type="ARBA" id="ARBA00022927"/>
    </source>
</evidence>
<dbReference type="GO" id="GO:0005829">
    <property type="term" value="C:cytosol"/>
    <property type="evidence" value="ECO:0007669"/>
    <property type="project" value="GOC"/>
</dbReference>
<dbReference type="AlphaFoldDB" id="A0A7R9A9S1"/>
<name>A0A7R9A9S1_9CRUS</name>
<keyword evidence="9" id="KW-0732">Signal</keyword>
<dbReference type="InterPro" id="IPR028661">
    <property type="entry name" value="Vps29"/>
</dbReference>
<keyword evidence="4 8" id="KW-0813">Transport</keyword>
<accession>A0A7R9A9S1</accession>
<evidence type="ECO:0000256" key="4">
    <source>
        <dbReference type="ARBA" id="ARBA00022448"/>
    </source>
</evidence>
<feature type="domain" description="Calcineurin-like phosphoesterase" evidence="11">
    <location>
        <begin position="245"/>
        <end position="344"/>
    </location>
</feature>
<dbReference type="NCBIfam" id="TIGR00040">
    <property type="entry name" value="yfcE"/>
    <property type="match status" value="1"/>
</dbReference>
<comment type="subcellular location">
    <subcellularLocation>
        <location evidence="1">Secreted</location>
    </subcellularLocation>
</comment>
<comment type="similarity">
    <text evidence="2 8">Belongs to the VPS29 family.</text>
</comment>
<dbReference type="PANTHER" id="PTHR11124">
    <property type="entry name" value="VACUOLAR SORTING PROTEIN VPS29"/>
    <property type="match status" value="1"/>
</dbReference>
<dbReference type="GO" id="GO:0050482">
    <property type="term" value="P:arachidonate secretion"/>
    <property type="evidence" value="ECO:0007669"/>
    <property type="project" value="InterPro"/>
</dbReference>
<dbReference type="GO" id="GO:0004623">
    <property type="term" value="F:phospholipase A2 activity"/>
    <property type="evidence" value="ECO:0007669"/>
    <property type="project" value="InterPro"/>
</dbReference>
<keyword evidence="5" id="KW-0964">Secreted</keyword>
<dbReference type="OrthoDB" id="6075074at2759"/>
<dbReference type="GO" id="GO:0006644">
    <property type="term" value="P:phospholipid metabolic process"/>
    <property type="evidence" value="ECO:0007669"/>
    <property type="project" value="InterPro"/>
</dbReference>